<protein>
    <submittedName>
        <fullName evidence="2">Glycosyltransferase</fullName>
    </submittedName>
</protein>
<dbReference type="CDD" id="cd04186">
    <property type="entry name" value="GT_2_like_c"/>
    <property type="match status" value="1"/>
</dbReference>
<organism evidence="2 3">
    <name type="scientific">Agromyces luteolus</name>
    <dbReference type="NCBI Taxonomy" id="88373"/>
    <lineage>
        <taxon>Bacteria</taxon>
        <taxon>Bacillati</taxon>
        <taxon>Actinomycetota</taxon>
        <taxon>Actinomycetes</taxon>
        <taxon>Micrococcales</taxon>
        <taxon>Microbacteriaceae</taxon>
        <taxon>Agromyces</taxon>
    </lineage>
</organism>
<sequence>MTRAHVTTIVVAYNSSSVLPDLLGSLGKASTGDVDLDVLVVDNDSRDREASRRIAEADGARFLALDRNVGYGGGVNAGAGTVAESDGYLLVCNADLRFEQGSIDELVRFAEAHPEVGALGPAILNEDGTVYPSARRSPTLREGIGHALLGGIAPRNPWSRRYREESVRTDRPRPAGWLSGACLLVRADLFHRLGGFDESYFMYFEDVDLGDRVRAAGHENMYVPAAKVTHLGAHSTSEVSSRMLAVHHDSAYRYLSRRYPAWWQAPIRWALRAGLWIRLRWITRRARPIAAGAGRTAHS</sequence>
<dbReference type="EMBL" id="WODA01000014">
    <property type="protein sequence ID" value="MUN07031.1"/>
    <property type="molecule type" value="Genomic_DNA"/>
</dbReference>
<evidence type="ECO:0000313" key="3">
    <source>
        <dbReference type="Proteomes" id="UP000480122"/>
    </source>
</evidence>
<keyword evidence="2" id="KW-0808">Transferase</keyword>
<reference evidence="2 3" key="1">
    <citation type="submission" date="2019-11" db="EMBL/GenBank/DDBJ databases">
        <title>Agromyces kandeliae sp. nov., isolated from mangrove soil.</title>
        <authorList>
            <person name="Wang R."/>
        </authorList>
    </citation>
    <scope>NUCLEOTIDE SEQUENCE [LARGE SCALE GENOMIC DNA]</scope>
    <source>
        <strain evidence="2 3">JCM 11431</strain>
    </source>
</reference>
<proteinExistence type="predicted"/>
<dbReference type="SUPFAM" id="SSF53448">
    <property type="entry name" value="Nucleotide-diphospho-sugar transferases"/>
    <property type="match status" value="1"/>
</dbReference>
<dbReference type="InterPro" id="IPR001173">
    <property type="entry name" value="Glyco_trans_2-like"/>
</dbReference>
<comment type="caution">
    <text evidence="2">The sequence shown here is derived from an EMBL/GenBank/DDBJ whole genome shotgun (WGS) entry which is preliminary data.</text>
</comment>
<gene>
    <name evidence="2" type="ORF">GLX25_07855</name>
</gene>
<dbReference type="Proteomes" id="UP000480122">
    <property type="component" value="Unassembled WGS sequence"/>
</dbReference>
<dbReference type="Pfam" id="PF00535">
    <property type="entry name" value="Glycos_transf_2"/>
    <property type="match status" value="1"/>
</dbReference>
<accession>A0A7C9LDH8</accession>
<dbReference type="GO" id="GO:0016740">
    <property type="term" value="F:transferase activity"/>
    <property type="evidence" value="ECO:0007669"/>
    <property type="project" value="UniProtKB-KW"/>
</dbReference>
<evidence type="ECO:0000259" key="1">
    <source>
        <dbReference type="Pfam" id="PF00535"/>
    </source>
</evidence>
<dbReference type="PANTHER" id="PTHR43179">
    <property type="entry name" value="RHAMNOSYLTRANSFERASE WBBL"/>
    <property type="match status" value="1"/>
</dbReference>
<dbReference type="OrthoDB" id="9771846at2"/>
<dbReference type="InterPro" id="IPR029044">
    <property type="entry name" value="Nucleotide-diphossugar_trans"/>
</dbReference>
<dbReference type="PANTHER" id="PTHR43179:SF7">
    <property type="entry name" value="RHAMNOSYLTRANSFERASE WBBL"/>
    <property type="match status" value="1"/>
</dbReference>
<name>A0A7C9LDH8_9MICO</name>
<dbReference type="Gene3D" id="3.90.550.10">
    <property type="entry name" value="Spore Coat Polysaccharide Biosynthesis Protein SpsA, Chain A"/>
    <property type="match status" value="1"/>
</dbReference>
<dbReference type="AlphaFoldDB" id="A0A7C9LDH8"/>
<dbReference type="RefSeq" id="WP_155841892.1">
    <property type="nucleotide sequence ID" value="NZ_BAAAIA010000003.1"/>
</dbReference>
<keyword evidence="3" id="KW-1185">Reference proteome</keyword>
<feature type="domain" description="Glycosyltransferase 2-like" evidence="1">
    <location>
        <begin position="8"/>
        <end position="152"/>
    </location>
</feature>
<evidence type="ECO:0000313" key="2">
    <source>
        <dbReference type="EMBL" id="MUN07031.1"/>
    </source>
</evidence>